<dbReference type="Gene3D" id="1.10.10.60">
    <property type="entry name" value="Homeodomain-like"/>
    <property type="match status" value="1"/>
</dbReference>
<organism evidence="6 7">
    <name type="scientific">Desulfosarcina alkanivorans</name>
    <dbReference type="NCBI Taxonomy" id="571177"/>
    <lineage>
        <taxon>Bacteria</taxon>
        <taxon>Pseudomonadati</taxon>
        <taxon>Thermodesulfobacteriota</taxon>
        <taxon>Desulfobacteria</taxon>
        <taxon>Desulfobacterales</taxon>
        <taxon>Desulfosarcinaceae</taxon>
        <taxon>Desulfosarcina</taxon>
    </lineage>
</organism>
<dbReference type="InterPro" id="IPR050624">
    <property type="entry name" value="HTH-type_Tx_Regulator"/>
</dbReference>
<feature type="DNA-binding region" description="H-T-H motif" evidence="4">
    <location>
        <begin position="35"/>
        <end position="54"/>
    </location>
</feature>
<dbReference type="PANTHER" id="PTHR43479:SF11">
    <property type="entry name" value="ACREF_ENVCD OPERON REPRESSOR-RELATED"/>
    <property type="match status" value="1"/>
</dbReference>
<dbReference type="PRINTS" id="PR00455">
    <property type="entry name" value="HTHTETR"/>
</dbReference>
<dbReference type="InterPro" id="IPR025996">
    <property type="entry name" value="MT1864/Rv1816-like_C"/>
</dbReference>
<dbReference type="Proteomes" id="UP000427906">
    <property type="component" value="Chromosome"/>
</dbReference>
<dbReference type="Pfam" id="PF00440">
    <property type="entry name" value="TetR_N"/>
    <property type="match status" value="1"/>
</dbReference>
<dbReference type="InterPro" id="IPR001647">
    <property type="entry name" value="HTH_TetR"/>
</dbReference>
<reference evidence="6 7" key="1">
    <citation type="submission" date="2019-11" db="EMBL/GenBank/DDBJ databases">
        <title>Comparative genomics of hydrocarbon-degrading Desulfosarcina strains.</title>
        <authorList>
            <person name="Watanabe M."/>
            <person name="Kojima H."/>
            <person name="Fukui M."/>
        </authorList>
    </citation>
    <scope>NUCLEOTIDE SEQUENCE [LARGE SCALE GENOMIC DNA]</scope>
    <source>
        <strain evidence="6 7">PL12</strain>
    </source>
</reference>
<keyword evidence="2 4" id="KW-0238">DNA-binding</keyword>
<keyword evidence="3" id="KW-0804">Transcription</keyword>
<dbReference type="SUPFAM" id="SSF46689">
    <property type="entry name" value="Homeodomain-like"/>
    <property type="match status" value="1"/>
</dbReference>
<evidence type="ECO:0000313" key="6">
    <source>
        <dbReference type="EMBL" id="BBO68158.1"/>
    </source>
</evidence>
<dbReference type="InterPro" id="IPR009057">
    <property type="entry name" value="Homeodomain-like_sf"/>
</dbReference>
<name>A0A5K7YGF4_9BACT</name>
<evidence type="ECO:0000313" key="7">
    <source>
        <dbReference type="Proteomes" id="UP000427906"/>
    </source>
</evidence>
<evidence type="ECO:0000256" key="1">
    <source>
        <dbReference type="ARBA" id="ARBA00023015"/>
    </source>
</evidence>
<keyword evidence="7" id="KW-1185">Reference proteome</keyword>
<sequence>MGLKERREREKQARKHQILDAARHLLFKKGIQSTSINQIARKAELGVGTIYFYYQSKEEIFYALQEEGLDILFRQIEAIGRKSIGPDGKLRETGMAYLDFSRRHKDYFDIINYFLATPTVMLGDELKQRIDHKGSRILKLLDGFTRTGVADGTFRSVDPKKYAVMFWGALHGLTQFKKLENTVLEGENHAHIFEYAVDQLIDGLKPKKER</sequence>
<gene>
    <name evidence="6" type="ORF">DSCA_20880</name>
</gene>
<keyword evidence="1" id="KW-0805">Transcription regulation</keyword>
<evidence type="ECO:0000256" key="3">
    <source>
        <dbReference type="ARBA" id="ARBA00023163"/>
    </source>
</evidence>
<dbReference type="InterPro" id="IPR036271">
    <property type="entry name" value="Tet_transcr_reg_TetR-rel_C_sf"/>
</dbReference>
<proteinExistence type="predicted"/>
<dbReference type="SUPFAM" id="SSF48498">
    <property type="entry name" value="Tetracyclin repressor-like, C-terminal domain"/>
    <property type="match status" value="1"/>
</dbReference>
<dbReference type="Gene3D" id="1.10.357.10">
    <property type="entry name" value="Tetracycline Repressor, domain 2"/>
    <property type="match status" value="1"/>
</dbReference>
<dbReference type="AlphaFoldDB" id="A0A5K7YGF4"/>
<evidence type="ECO:0000256" key="4">
    <source>
        <dbReference type="PROSITE-ProRule" id="PRU00335"/>
    </source>
</evidence>
<dbReference type="PROSITE" id="PS50977">
    <property type="entry name" value="HTH_TETR_2"/>
    <property type="match status" value="1"/>
</dbReference>
<dbReference type="KEGG" id="dalk:DSCA_20880"/>
<accession>A0A5K7YGF4</accession>
<dbReference type="GO" id="GO:0003677">
    <property type="term" value="F:DNA binding"/>
    <property type="evidence" value="ECO:0007669"/>
    <property type="project" value="UniProtKB-UniRule"/>
</dbReference>
<evidence type="ECO:0000259" key="5">
    <source>
        <dbReference type="PROSITE" id="PS50977"/>
    </source>
</evidence>
<dbReference type="Pfam" id="PF13305">
    <property type="entry name" value="TetR_C_33"/>
    <property type="match status" value="1"/>
</dbReference>
<dbReference type="PANTHER" id="PTHR43479">
    <property type="entry name" value="ACREF/ENVCD OPERON REPRESSOR-RELATED"/>
    <property type="match status" value="1"/>
</dbReference>
<feature type="domain" description="HTH tetR-type" evidence="5">
    <location>
        <begin position="12"/>
        <end position="72"/>
    </location>
</feature>
<evidence type="ECO:0000256" key="2">
    <source>
        <dbReference type="ARBA" id="ARBA00023125"/>
    </source>
</evidence>
<protein>
    <recommendedName>
        <fullName evidence="5">HTH tetR-type domain-containing protein</fullName>
    </recommendedName>
</protein>
<dbReference type="EMBL" id="AP021874">
    <property type="protein sequence ID" value="BBO68158.1"/>
    <property type="molecule type" value="Genomic_DNA"/>
</dbReference>